<evidence type="ECO:0000256" key="1">
    <source>
        <dbReference type="ARBA" id="ARBA00001946"/>
    </source>
</evidence>
<dbReference type="GO" id="GO:0008299">
    <property type="term" value="P:isoprenoid biosynthetic process"/>
    <property type="evidence" value="ECO:0007669"/>
    <property type="project" value="InterPro"/>
</dbReference>
<evidence type="ECO:0000313" key="7">
    <source>
        <dbReference type="EMBL" id="PFJ99013.1"/>
    </source>
</evidence>
<dbReference type="Proteomes" id="UP000224413">
    <property type="component" value="Unassembled WGS sequence"/>
</dbReference>
<dbReference type="InterPro" id="IPR000092">
    <property type="entry name" value="Polyprenyl_synt"/>
</dbReference>
<accession>A0A9X6ZW00</accession>
<dbReference type="GO" id="GO:0004659">
    <property type="term" value="F:prenyltransferase activity"/>
    <property type="evidence" value="ECO:0007669"/>
    <property type="project" value="InterPro"/>
</dbReference>
<dbReference type="CDD" id="cd00385">
    <property type="entry name" value="Isoprenoid_Biosyn_C1"/>
    <property type="match status" value="1"/>
</dbReference>
<evidence type="ECO:0000256" key="3">
    <source>
        <dbReference type="ARBA" id="ARBA00022679"/>
    </source>
</evidence>
<keyword evidence="3 6" id="KW-0808">Transferase</keyword>
<reference evidence="7 8" key="1">
    <citation type="submission" date="2017-09" db="EMBL/GenBank/DDBJ databases">
        <title>Large-scale bioinformatics analysis of Bacillus genomes uncovers conserved roles of natural products in bacterial physiology.</title>
        <authorList>
            <consortium name="Agbiome Team Llc"/>
            <person name="Bleich R.M."/>
            <person name="Grubbs K.J."/>
            <person name="Santa Maria K.C."/>
            <person name="Allen S.E."/>
            <person name="Farag S."/>
            <person name="Shank E.A."/>
            <person name="Bowers A."/>
        </authorList>
    </citation>
    <scope>NUCLEOTIDE SEQUENCE [LARGE SCALE GENOMIC DNA]</scope>
    <source>
        <strain evidence="7 8">AFS083741</strain>
    </source>
</reference>
<dbReference type="RefSeq" id="WP_098584836.1">
    <property type="nucleotide sequence ID" value="NZ_NUWJ01000546.1"/>
</dbReference>
<keyword evidence="5" id="KW-0460">Magnesium</keyword>
<dbReference type="EMBL" id="NUWJ01000546">
    <property type="protein sequence ID" value="PFJ99013.1"/>
    <property type="molecule type" value="Genomic_DNA"/>
</dbReference>
<dbReference type="SFLD" id="SFLDG01211">
    <property type="entry name" value="Competence_Regulatory_Protein"/>
    <property type="match status" value="1"/>
</dbReference>
<organism evidence="7 8">
    <name type="scientific">Bacillus cereus</name>
    <dbReference type="NCBI Taxonomy" id="1396"/>
    <lineage>
        <taxon>Bacteria</taxon>
        <taxon>Bacillati</taxon>
        <taxon>Bacillota</taxon>
        <taxon>Bacilli</taxon>
        <taxon>Bacillales</taxon>
        <taxon>Bacillaceae</taxon>
        <taxon>Bacillus</taxon>
        <taxon>Bacillus cereus group</taxon>
    </lineage>
</organism>
<evidence type="ECO:0000256" key="4">
    <source>
        <dbReference type="ARBA" id="ARBA00022723"/>
    </source>
</evidence>
<dbReference type="InterPro" id="IPR008949">
    <property type="entry name" value="Isoprenoid_synthase_dom_sf"/>
</dbReference>
<dbReference type="PANTHER" id="PTHR12001:SF69">
    <property type="entry name" value="ALL TRANS-POLYPRENYL-DIPHOSPHATE SYNTHASE PDSS1"/>
    <property type="match status" value="1"/>
</dbReference>
<dbReference type="PANTHER" id="PTHR12001">
    <property type="entry name" value="GERANYLGERANYL PYROPHOSPHATE SYNTHASE"/>
    <property type="match status" value="1"/>
</dbReference>
<name>A0A9X6ZW00_BACCE</name>
<gene>
    <name evidence="7" type="ORF">COI98_33665</name>
</gene>
<dbReference type="Gene3D" id="1.10.600.10">
    <property type="entry name" value="Farnesyl Diphosphate Synthase"/>
    <property type="match status" value="1"/>
</dbReference>
<comment type="similarity">
    <text evidence="2 6">Belongs to the FPP/GGPP synthase family.</text>
</comment>
<dbReference type="Pfam" id="PF00348">
    <property type="entry name" value="polyprenyl_synt"/>
    <property type="match status" value="1"/>
</dbReference>
<evidence type="ECO:0000256" key="5">
    <source>
        <dbReference type="ARBA" id="ARBA00022842"/>
    </source>
</evidence>
<comment type="cofactor">
    <cofactor evidence="1">
        <name>Mg(2+)</name>
        <dbReference type="ChEBI" id="CHEBI:18420"/>
    </cofactor>
</comment>
<comment type="caution">
    <text evidence="7">The sequence shown here is derived from an EMBL/GenBank/DDBJ whole genome shotgun (WGS) entry which is preliminary data.</text>
</comment>
<dbReference type="SFLD" id="SFLDS00005">
    <property type="entry name" value="Isoprenoid_Synthase_Type_I"/>
    <property type="match status" value="1"/>
</dbReference>
<dbReference type="SUPFAM" id="SSF48576">
    <property type="entry name" value="Terpenoid synthases"/>
    <property type="match status" value="1"/>
</dbReference>
<keyword evidence="4" id="KW-0479">Metal-binding</keyword>
<sequence length="307" mass="35195">MRTYDVKNSMFSLLDFYIENLEIREEIYKFIESKEEHGFYFSRLTILHFEMFNGSSNEIIKAASAVEYLNLALDIIDDIQDEDNAGNAWGSINKATLLNYAILLIFISQKILIDIELMKKDAILRYFNELTITAIQGQHLDLNMVCTNEEQYLEIIKKKSGALTSLAVVIGVLIAQDNYALESIIEYATYIGISGQLLNDASDVIRLDDKSDVRNKKLTFPVLYLLNHPSQNLAIVKSYYNDEIGFGELIENRELIIKEILNSKAIEYTLIYKEIFVQKALEIVKGITFSNQKKKYEFIDFLLGGGK</sequence>
<evidence type="ECO:0000313" key="8">
    <source>
        <dbReference type="Proteomes" id="UP000224413"/>
    </source>
</evidence>
<dbReference type="AlphaFoldDB" id="A0A9X6ZW00"/>
<proteinExistence type="inferred from homology"/>
<evidence type="ECO:0000256" key="2">
    <source>
        <dbReference type="ARBA" id="ARBA00006706"/>
    </source>
</evidence>
<dbReference type="InterPro" id="IPR033965">
    <property type="entry name" value="ComQ"/>
</dbReference>
<dbReference type="GO" id="GO:0046872">
    <property type="term" value="F:metal ion binding"/>
    <property type="evidence" value="ECO:0007669"/>
    <property type="project" value="UniProtKB-KW"/>
</dbReference>
<evidence type="ECO:0000256" key="6">
    <source>
        <dbReference type="RuleBase" id="RU004466"/>
    </source>
</evidence>
<protein>
    <submittedName>
        <fullName evidence="7">Competence protein ComX</fullName>
    </submittedName>
</protein>